<evidence type="ECO:0000313" key="3">
    <source>
        <dbReference type="Proteomes" id="UP001369815"/>
    </source>
</evidence>
<comment type="caution">
    <text evidence="2">The sequence shown here is derived from an EMBL/GenBank/DDBJ whole genome shotgun (WGS) entry which is preliminary data.</text>
</comment>
<protein>
    <submittedName>
        <fullName evidence="2">Uncharacterized protein</fullName>
    </submittedName>
</protein>
<reference evidence="2 3" key="1">
    <citation type="journal article" date="2024" name="Front Chem Biol">
        <title>Unveiling the potential of Daldinia eschscholtzii MFLUCC 19-0629 through bioactivity and bioinformatics studies for enhanced sustainable agriculture production.</title>
        <authorList>
            <person name="Brooks S."/>
            <person name="Weaver J.A."/>
            <person name="Klomchit A."/>
            <person name="Alharthi S.A."/>
            <person name="Onlamun T."/>
            <person name="Nurani R."/>
            <person name="Vong T.K."/>
            <person name="Alberti F."/>
            <person name="Greco C."/>
        </authorList>
    </citation>
    <scope>NUCLEOTIDE SEQUENCE [LARGE SCALE GENOMIC DNA]</scope>
    <source>
        <strain evidence="2">MFLUCC 19-0629</strain>
    </source>
</reference>
<keyword evidence="3" id="KW-1185">Reference proteome</keyword>
<organism evidence="2 3">
    <name type="scientific">Daldinia eschscholtzii</name>
    <dbReference type="NCBI Taxonomy" id="292717"/>
    <lineage>
        <taxon>Eukaryota</taxon>
        <taxon>Fungi</taxon>
        <taxon>Dikarya</taxon>
        <taxon>Ascomycota</taxon>
        <taxon>Pezizomycotina</taxon>
        <taxon>Sordariomycetes</taxon>
        <taxon>Xylariomycetidae</taxon>
        <taxon>Xylariales</taxon>
        <taxon>Hypoxylaceae</taxon>
        <taxon>Daldinia</taxon>
    </lineage>
</organism>
<evidence type="ECO:0000313" key="2">
    <source>
        <dbReference type="EMBL" id="KAK6952840.1"/>
    </source>
</evidence>
<evidence type="ECO:0000256" key="1">
    <source>
        <dbReference type="SAM" id="MobiDB-lite"/>
    </source>
</evidence>
<accession>A0AAX6MJK8</accession>
<feature type="compositionally biased region" description="Low complexity" evidence="1">
    <location>
        <begin position="27"/>
        <end position="47"/>
    </location>
</feature>
<dbReference type="Proteomes" id="UP001369815">
    <property type="component" value="Unassembled WGS sequence"/>
</dbReference>
<gene>
    <name evidence="2" type="ORF">Daesc_005134</name>
</gene>
<feature type="region of interest" description="Disordered" evidence="1">
    <location>
        <begin position="1"/>
        <end position="123"/>
    </location>
</feature>
<proteinExistence type="predicted"/>
<name>A0AAX6MJK8_9PEZI</name>
<sequence length="509" mass="58527">MVLSSSSDDDTRERHKSRRSIRHNYGSSSDSSSSSPSDSSSSSSSDSSRSRYRHKSRSSRSKSHRKQSKYRKSAKRPTLRDRSKHRKSSGSSKSHRSLGNRSVKRKRAADDSDEDCDIVSRDLHMPSDMSSSFMLEEERILEFIKSGREWMLVNKPTVDKKEFMSMLPTNNFDKDYALKDYYAVIRQWHADPTKPLLLGQHTEENVAVSGRTPPKKPRRAERDSFGIVYRMFPRYYGITFEEFMGPKYQLKYDYSDNSVVNMQNGKRDHDPFPSKSFSENLRCLAAQNIWLENLELLATCIQYVNRVRTNDMRPWKLVNCDKESRFFRVWQNVIISNPVRQDMEALYLQVKQRLGPKPGFYQTFFNQITESVNVKVPKALRGQSHASKRTSDEDPYFIQTIDLAILVHALDNVSVWGVSLLRGAKHSSTIIQHATPGHDYPSDKKFSKARESSIIAHRALSRAAELRAKAQARRGPLIFLEDDDVDLSNRSPIKTSRNLSLLNLLSHSS</sequence>
<dbReference type="AlphaFoldDB" id="A0AAX6MJK8"/>
<feature type="compositionally biased region" description="Basic residues" evidence="1">
    <location>
        <begin position="50"/>
        <end position="107"/>
    </location>
</feature>
<dbReference type="EMBL" id="JBANMG010000005">
    <property type="protein sequence ID" value="KAK6952840.1"/>
    <property type="molecule type" value="Genomic_DNA"/>
</dbReference>
<feature type="region of interest" description="Disordered" evidence="1">
    <location>
        <begin position="201"/>
        <end position="220"/>
    </location>
</feature>